<keyword evidence="3 4" id="KW-0620">Polyamine biosynthesis</keyword>
<dbReference type="RefSeq" id="WP_051503460.1">
    <property type="nucleotide sequence ID" value="NZ_JAUSUY010000004.1"/>
</dbReference>
<dbReference type="InterPro" id="IPR029063">
    <property type="entry name" value="SAM-dependent_MTases_sf"/>
</dbReference>
<proteinExistence type="inferred from homology"/>
<organism evidence="6 7">
    <name type="scientific">Paenibacillus forsythiae</name>
    <dbReference type="NCBI Taxonomy" id="365616"/>
    <lineage>
        <taxon>Bacteria</taxon>
        <taxon>Bacillati</taxon>
        <taxon>Bacillota</taxon>
        <taxon>Bacilli</taxon>
        <taxon>Bacillales</taxon>
        <taxon>Paenibacillaceae</taxon>
        <taxon>Paenibacillus</taxon>
    </lineage>
</organism>
<dbReference type="PROSITE" id="PS51006">
    <property type="entry name" value="PABS_2"/>
    <property type="match status" value="1"/>
</dbReference>
<name>A0ABU3H4K0_9BACL</name>
<evidence type="ECO:0000256" key="3">
    <source>
        <dbReference type="ARBA" id="ARBA00023115"/>
    </source>
</evidence>
<feature type="active site" description="Proton acceptor" evidence="4">
    <location>
        <position position="24"/>
    </location>
</feature>
<keyword evidence="2 4" id="KW-0808">Transferase</keyword>
<sequence length="130" mass="14158">MRIGDGRGALAEERDGAFDYIVLDAFSDKGTPRHLISQEFFRLVRSRLKPGGLMLMNLMGRGGSDWQIQAVHTTLASAFPHTRAFVLPEEGAASLKNMILAGSGQLIGFKARYMAGFTQATLPPGYILTD</sequence>
<evidence type="ECO:0000313" key="7">
    <source>
        <dbReference type="Proteomes" id="UP001248709"/>
    </source>
</evidence>
<evidence type="ECO:0000256" key="2">
    <source>
        <dbReference type="ARBA" id="ARBA00022679"/>
    </source>
</evidence>
<dbReference type="Gene3D" id="3.40.50.150">
    <property type="entry name" value="Vaccinia Virus protein VP39"/>
    <property type="match status" value="1"/>
</dbReference>
<gene>
    <name evidence="6" type="ORF">J2Z22_001273</name>
</gene>
<feature type="domain" description="PABS" evidence="5">
    <location>
        <begin position="1"/>
        <end position="103"/>
    </location>
</feature>
<dbReference type="PANTHER" id="PTHR43317">
    <property type="entry name" value="THERMOSPERMINE SYNTHASE ACAULIS5"/>
    <property type="match status" value="1"/>
</dbReference>
<evidence type="ECO:0000259" key="5">
    <source>
        <dbReference type="PROSITE" id="PS51006"/>
    </source>
</evidence>
<reference evidence="6 7" key="1">
    <citation type="submission" date="2023-07" db="EMBL/GenBank/DDBJ databases">
        <title>Genomic Encyclopedia of Type Strains, Phase IV (KMG-IV): sequencing the most valuable type-strain genomes for metagenomic binning, comparative biology and taxonomic classification.</title>
        <authorList>
            <person name="Goeker M."/>
        </authorList>
    </citation>
    <scope>NUCLEOTIDE SEQUENCE [LARGE SCALE GENOMIC DNA]</scope>
    <source>
        <strain evidence="6 7">T98</strain>
    </source>
</reference>
<protein>
    <submittedName>
        <fullName evidence="6">Spermidine synthase</fullName>
    </submittedName>
</protein>
<comment type="caution">
    <text evidence="6">The sequence shown here is derived from an EMBL/GenBank/DDBJ whole genome shotgun (WGS) entry which is preliminary data.</text>
</comment>
<comment type="similarity">
    <text evidence="1">Belongs to the spermidine/spermine synthase family.</text>
</comment>
<evidence type="ECO:0000256" key="1">
    <source>
        <dbReference type="ARBA" id="ARBA00007867"/>
    </source>
</evidence>
<dbReference type="EMBL" id="JAUSUY010000004">
    <property type="protein sequence ID" value="MDT3425754.1"/>
    <property type="molecule type" value="Genomic_DNA"/>
</dbReference>
<evidence type="ECO:0000256" key="4">
    <source>
        <dbReference type="PROSITE-ProRule" id="PRU00354"/>
    </source>
</evidence>
<keyword evidence="7" id="KW-1185">Reference proteome</keyword>
<dbReference type="NCBIfam" id="NF037959">
    <property type="entry name" value="MFS_SpdSyn"/>
    <property type="match status" value="1"/>
</dbReference>
<dbReference type="SUPFAM" id="SSF53335">
    <property type="entry name" value="S-adenosyl-L-methionine-dependent methyltransferases"/>
    <property type="match status" value="1"/>
</dbReference>
<dbReference type="Proteomes" id="UP001248709">
    <property type="component" value="Unassembled WGS sequence"/>
</dbReference>
<dbReference type="InterPro" id="IPR030374">
    <property type="entry name" value="PABS"/>
</dbReference>
<accession>A0ABU3H4K0</accession>
<dbReference type="PANTHER" id="PTHR43317:SF1">
    <property type="entry name" value="THERMOSPERMINE SYNTHASE ACAULIS5"/>
    <property type="match status" value="1"/>
</dbReference>
<evidence type="ECO:0000313" key="6">
    <source>
        <dbReference type="EMBL" id="MDT3425754.1"/>
    </source>
</evidence>